<evidence type="ECO:0000313" key="2">
    <source>
        <dbReference type="EMBL" id="KTB46523.1"/>
    </source>
</evidence>
<reference evidence="1 3" key="1">
    <citation type="submission" date="2015-12" db="EMBL/GenBank/DDBJ databases">
        <title>Draft genome sequence of Moniliophthora roreri, the causal agent of frosty pod rot of cacao.</title>
        <authorList>
            <person name="Aime M.C."/>
            <person name="Diaz-Valderrama J.R."/>
            <person name="Kijpornyongpan T."/>
            <person name="Phillips-Mora W."/>
        </authorList>
    </citation>
    <scope>NUCLEOTIDE SEQUENCE [LARGE SCALE GENOMIC DNA]</scope>
    <source>
        <strain evidence="1 3">MCA 2952</strain>
    </source>
</reference>
<comment type="caution">
    <text evidence="1">The sequence shown here is derived from an EMBL/GenBank/DDBJ whole genome shotgun (WGS) entry which is preliminary data.</text>
</comment>
<organism evidence="1 3">
    <name type="scientific">Moniliophthora roreri</name>
    <name type="common">Frosty pod rot fungus</name>
    <name type="synonym">Monilia roreri</name>
    <dbReference type="NCBI Taxonomy" id="221103"/>
    <lineage>
        <taxon>Eukaryota</taxon>
        <taxon>Fungi</taxon>
        <taxon>Dikarya</taxon>
        <taxon>Basidiomycota</taxon>
        <taxon>Agaricomycotina</taxon>
        <taxon>Agaricomycetes</taxon>
        <taxon>Agaricomycetidae</taxon>
        <taxon>Agaricales</taxon>
        <taxon>Marasmiineae</taxon>
        <taxon>Marasmiaceae</taxon>
        <taxon>Moniliophthora</taxon>
    </lineage>
</organism>
<dbReference type="EMBL" id="LATX01000320">
    <property type="protein sequence ID" value="KTB46523.1"/>
    <property type="molecule type" value="Genomic_DNA"/>
</dbReference>
<evidence type="ECO:0000313" key="1">
    <source>
        <dbReference type="EMBL" id="KTB37054.1"/>
    </source>
</evidence>
<proteinExistence type="predicted"/>
<accession>A0A0W0FL67</accession>
<gene>
    <name evidence="1" type="ORF">WG66_10395</name>
    <name evidence="2" type="ORF">WG66_898</name>
</gene>
<dbReference type="EMBL" id="LATX01001870">
    <property type="protein sequence ID" value="KTB37054.1"/>
    <property type="molecule type" value="Genomic_DNA"/>
</dbReference>
<dbReference type="Proteomes" id="UP000054988">
    <property type="component" value="Unassembled WGS sequence"/>
</dbReference>
<evidence type="ECO:0000313" key="3">
    <source>
        <dbReference type="Proteomes" id="UP000054988"/>
    </source>
</evidence>
<sequence>MLNTKGKLYENYLKTACFL</sequence>
<name>A0A0W0FL67_MONRR</name>
<protein>
    <submittedName>
        <fullName evidence="1">Uncharacterized protein</fullName>
    </submittedName>
</protein>
<dbReference type="AlphaFoldDB" id="A0A0W0FL67"/>